<proteinExistence type="predicted"/>
<keyword evidence="1" id="KW-1133">Transmembrane helix</keyword>
<protein>
    <submittedName>
        <fullName evidence="4">Anti-FecI sigma factor, FecR</fullName>
    </submittedName>
</protein>
<keyword evidence="1" id="KW-0812">Transmembrane</keyword>
<dbReference type="STRING" id="743722.Sph21_0999"/>
<evidence type="ECO:0000313" key="4">
    <source>
        <dbReference type="EMBL" id="ADZ77571.1"/>
    </source>
</evidence>
<dbReference type="EMBL" id="CP002584">
    <property type="protein sequence ID" value="ADZ77571.1"/>
    <property type="molecule type" value="Genomic_DNA"/>
</dbReference>
<feature type="transmembrane region" description="Helical" evidence="1">
    <location>
        <begin position="86"/>
        <end position="104"/>
    </location>
</feature>
<dbReference type="HOGENOM" id="CLU_050192_1_0_10"/>
<dbReference type="PANTHER" id="PTHR30273:SF2">
    <property type="entry name" value="PROTEIN FECR"/>
    <property type="match status" value="1"/>
</dbReference>
<dbReference type="Gene3D" id="3.55.50.30">
    <property type="match status" value="1"/>
</dbReference>
<sequence length="396" mass="44873">MPLNKDEIDQLLEKYIQKRCNKSELASVLQLFDNPAYEKHLSSFMDRVKAKMETAETQPMRLSFAHVESYITEDKKNRKTTDRNRVFAWVAAASFVVITVGTVLRQHMIDNSEKATKQRILAKDIFPGTKKALLIQSDGSTTELSSEKSLRISSQGKLTEERQQEAQLIFEQPLASVQGVATNKQQHNTVKTPAGGEILVVLPDGTKAWLNAGSSLTFPTYFSEKERLVTLKGEAYFEVTNDSQRKFVVDVDRAKIVVLGTHFNINAYGDVDRIRTTLISGKIRVDRQHESVIVKKGQIAEIPKSEDLKVHLETSPYVDDAIAWKNGMFAFRNADLVEVMATIARWYDVEVIYKTTFRNIHFDGYISRTSTLQQVLEIMRLSGIHCAIEQDNLVVL</sequence>
<evidence type="ECO:0000259" key="3">
    <source>
        <dbReference type="Pfam" id="PF16344"/>
    </source>
</evidence>
<dbReference type="GO" id="GO:0016989">
    <property type="term" value="F:sigma factor antagonist activity"/>
    <property type="evidence" value="ECO:0007669"/>
    <property type="project" value="TreeGrafter"/>
</dbReference>
<name>F4CCN5_SPHS2</name>
<dbReference type="Pfam" id="PF16344">
    <property type="entry name" value="FecR_C"/>
    <property type="match status" value="1"/>
</dbReference>
<feature type="domain" description="Protein FecR C-terminal" evidence="3">
    <location>
        <begin position="329"/>
        <end position="394"/>
    </location>
</feature>
<dbReference type="eggNOG" id="COG3712">
    <property type="taxonomic scope" value="Bacteria"/>
</dbReference>
<gene>
    <name evidence="4" type="ordered locus">Sph21_0999</name>
</gene>
<dbReference type="Gene3D" id="2.60.120.1440">
    <property type="match status" value="1"/>
</dbReference>
<dbReference type="PANTHER" id="PTHR30273">
    <property type="entry name" value="PERIPLASMIC SIGNAL SENSOR AND SIGMA FACTOR ACTIVATOR FECR-RELATED"/>
    <property type="match status" value="1"/>
</dbReference>
<dbReference type="OrthoDB" id="1099963at2"/>
<dbReference type="KEGG" id="shg:Sph21_0999"/>
<dbReference type="Pfam" id="PF04773">
    <property type="entry name" value="FecR"/>
    <property type="match status" value="1"/>
</dbReference>
<evidence type="ECO:0000256" key="1">
    <source>
        <dbReference type="SAM" id="Phobius"/>
    </source>
</evidence>
<dbReference type="InterPro" id="IPR012373">
    <property type="entry name" value="Ferrdict_sens_TM"/>
</dbReference>
<dbReference type="InterPro" id="IPR006860">
    <property type="entry name" value="FecR"/>
</dbReference>
<dbReference type="PATRIC" id="fig|743722.3.peg.1071"/>
<dbReference type="AlphaFoldDB" id="F4CCN5"/>
<accession>F4CCN5</accession>
<keyword evidence="1" id="KW-0472">Membrane</keyword>
<dbReference type="InterPro" id="IPR032508">
    <property type="entry name" value="FecR_C"/>
</dbReference>
<organism evidence="4">
    <name type="scientific">Sphingobacterium sp. (strain 21)</name>
    <dbReference type="NCBI Taxonomy" id="743722"/>
    <lineage>
        <taxon>Bacteria</taxon>
        <taxon>Pseudomonadati</taxon>
        <taxon>Bacteroidota</taxon>
        <taxon>Sphingobacteriia</taxon>
        <taxon>Sphingobacteriales</taxon>
        <taxon>Sphingobacteriaceae</taxon>
        <taxon>Sphingobacterium</taxon>
    </lineage>
</organism>
<evidence type="ECO:0000259" key="2">
    <source>
        <dbReference type="Pfam" id="PF04773"/>
    </source>
</evidence>
<reference evidence="4" key="1">
    <citation type="submission" date="2011-03" db="EMBL/GenBank/DDBJ databases">
        <title>Complete sequence of Sphingobacterium sp. 21.</title>
        <authorList>
            <consortium name="US DOE Joint Genome Institute"/>
            <person name="Lucas S."/>
            <person name="Copeland A."/>
            <person name="Lapidus A."/>
            <person name="Cheng J.-F."/>
            <person name="Goodwin L."/>
            <person name="Pitluck S."/>
            <person name="Davenport K."/>
            <person name="Detter J.C."/>
            <person name="Han C."/>
            <person name="Tapia R."/>
            <person name="Land M."/>
            <person name="Hauser L."/>
            <person name="Kyrpides N."/>
            <person name="Ivanova N."/>
            <person name="Ovchinnikova G."/>
            <person name="Pagani I."/>
            <person name="Siebers A.K."/>
            <person name="Allgaier M."/>
            <person name="Thelen M.P."/>
            <person name="Hugenholtz P."/>
            <person name="Woyke T."/>
        </authorList>
    </citation>
    <scope>NUCLEOTIDE SEQUENCE</scope>
    <source>
        <strain evidence="4">21</strain>
    </source>
</reference>
<feature type="domain" description="FecR protein" evidence="2">
    <location>
        <begin position="189"/>
        <end position="283"/>
    </location>
</feature>